<protein>
    <submittedName>
        <fullName evidence="3">Neuraminidase</fullName>
    </submittedName>
</protein>
<dbReference type="Gene3D" id="2.120.10.10">
    <property type="match status" value="2"/>
</dbReference>
<dbReference type="Proteomes" id="UP000073816">
    <property type="component" value="Chromosome"/>
</dbReference>
<dbReference type="EMBL" id="CP012836">
    <property type="protein sequence ID" value="AMQ58104.1"/>
    <property type="molecule type" value="Genomic_DNA"/>
</dbReference>
<proteinExistence type="predicted"/>
<reference evidence="3 4" key="2">
    <citation type="journal article" date="2016" name="Genome Announc.">
        <title>Complete Genome Sequence of Algoriphagus sp. Strain M8-2, Isolated from a Brackish Lake.</title>
        <authorList>
            <person name="Muraguchi Y."/>
            <person name="Kushimoto K."/>
            <person name="Ohtsubo Y."/>
            <person name="Suzuki T."/>
            <person name="Dohra H."/>
            <person name="Kimbara K."/>
            <person name="Shintani M."/>
        </authorList>
    </citation>
    <scope>NUCLEOTIDE SEQUENCE [LARGE SCALE GENOMIC DNA]</scope>
    <source>
        <strain evidence="3 4">M8-2</strain>
    </source>
</reference>
<feature type="signal peptide" evidence="1">
    <location>
        <begin position="1"/>
        <end position="22"/>
    </location>
</feature>
<dbReference type="OrthoDB" id="41724at2"/>
<gene>
    <name evidence="3" type="ORF">AO498_16770</name>
</gene>
<dbReference type="PANTHER" id="PTHR43752:SF2">
    <property type="entry name" value="BNR_ASP-BOX REPEAT FAMILY PROTEIN"/>
    <property type="match status" value="1"/>
</dbReference>
<evidence type="ECO:0000259" key="2">
    <source>
        <dbReference type="Pfam" id="PF13088"/>
    </source>
</evidence>
<sequence length="396" mass="44617">MKALLLAFFVFISHLASLKAQTSPILQSQLIFPLQEKHVHASSIVSLPNQDLLAVWFEGSGERTANDVLLMGARLKVGSLNWSKPFVMADTPNLPDCNPVLFLNGEGKLFLVWIAVQANRWEQSILRVKIATDFESDGPPRWSWQDNIFLNPGDEFSEEVVRRFQELPKNTAGWAEYAPSYDRMILEAAQDPKKRTTGWMTRIKPLVLETGKIILPLYSDGYNFSMMAISEDHGKTWTPSLPLVGRGPIQPALIQKKDGTLAAYLRDSGDAPGRVQYSESKNEGYTWTASQKTTIPNTASVEVLKLKDGRWAFVGNDQSDGRYRLSIYLSDDEGQTWKWKFPVENHEPSSGSYSYPSLIQSEDGLLHLTYSYHLSSTQKSIKHVVVNPQLIPVWID</sequence>
<evidence type="ECO:0000256" key="1">
    <source>
        <dbReference type="SAM" id="SignalP"/>
    </source>
</evidence>
<dbReference type="Pfam" id="PF13088">
    <property type="entry name" value="BNR_2"/>
    <property type="match status" value="1"/>
</dbReference>
<evidence type="ECO:0000313" key="4">
    <source>
        <dbReference type="Proteomes" id="UP000073816"/>
    </source>
</evidence>
<feature type="domain" description="Sialidase" evidence="2">
    <location>
        <begin position="51"/>
        <end position="368"/>
    </location>
</feature>
<dbReference type="STRING" id="1727163.AO498_16770"/>
<dbReference type="PANTHER" id="PTHR43752">
    <property type="entry name" value="BNR/ASP-BOX REPEAT FAMILY PROTEIN"/>
    <property type="match status" value="1"/>
</dbReference>
<dbReference type="PATRIC" id="fig|1727163.4.peg.3517"/>
<dbReference type="InterPro" id="IPR011040">
    <property type="entry name" value="Sialidase"/>
</dbReference>
<feature type="chain" id="PRO_5007494586" evidence="1">
    <location>
        <begin position="23"/>
        <end position="396"/>
    </location>
</feature>
<dbReference type="RefSeq" id="WP_067550617.1">
    <property type="nucleotide sequence ID" value="NZ_CP012836.1"/>
</dbReference>
<organism evidence="3 4">
    <name type="scientific">Algoriphagus sanaruensis</name>
    <dbReference type="NCBI Taxonomy" id="1727163"/>
    <lineage>
        <taxon>Bacteria</taxon>
        <taxon>Pseudomonadati</taxon>
        <taxon>Bacteroidota</taxon>
        <taxon>Cytophagia</taxon>
        <taxon>Cytophagales</taxon>
        <taxon>Cyclobacteriaceae</taxon>
        <taxon>Algoriphagus</taxon>
    </lineage>
</organism>
<keyword evidence="4" id="KW-1185">Reference proteome</keyword>
<dbReference type="SUPFAM" id="SSF50939">
    <property type="entry name" value="Sialidases"/>
    <property type="match status" value="1"/>
</dbReference>
<dbReference type="AlphaFoldDB" id="A0A142ESJ9"/>
<accession>A0A142ESJ9</accession>
<reference evidence="4" key="1">
    <citation type="submission" date="2015-09" db="EMBL/GenBank/DDBJ databases">
        <title>Complete sequence of Algoriphagus sp. M8-2.</title>
        <authorList>
            <person name="Shintani M."/>
        </authorList>
    </citation>
    <scope>NUCLEOTIDE SEQUENCE [LARGE SCALE GENOMIC DNA]</scope>
    <source>
        <strain evidence="4">M8-2</strain>
    </source>
</reference>
<dbReference type="KEGG" id="alm:AO498_16770"/>
<evidence type="ECO:0000313" key="3">
    <source>
        <dbReference type="EMBL" id="AMQ58104.1"/>
    </source>
</evidence>
<dbReference type="InterPro" id="IPR036278">
    <property type="entry name" value="Sialidase_sf"/>
</dbReference>
<name>A0A142ESJ9_9BACT</name>
<keyword evidence="1" id="KW-0732">Signal</keyword>
<dbReference type="CDD" id="cd15482">
    <property type="entry name" value="Sialidase_non-viral"/>
    <property type="match status" value="1"/>
</dbReference>